<evidence type="ECO:0000256" key="1">
    <source>
        <dbReference type="ARBA" id="ARBA00005254"/>
    </source>
</evidence>
<comment type="similarity">
    <text evidence="1">Belongs to the enoyl-CoA hydratase/isomerase family.</text>
</comment>
<dbReference type="PANTHER" id="PTHR42964:SF1">
    <property type="entry name" value="POLYKETIDE BIOSYNTHESIS ENOYL-COA HYDRATASE PKSH-RELATED"/>
    <property type="match status" value="1"/>
</dbReference>
<proteinExistence type="inferred from homology"/>
<gene>
    <name evidence="2" type="ORF">EFY79_03160</name>
</gene>
<dbReference type="RefSeq" id="WP_123119243.1">
    <property type="nucleotide sequence ID" value="NZ_RJJR01000002.1"/>
</dbReference>
<dbReference type="OrthoDB" id="638407at2"/>
<dbReference type="InterPro" id="IPR029045">
    <property type="entry name" value="ClpP/crotonase-like_dom_sf"/>
</dbReference>
<keyword evidence="3" id="KW-1185">Reference proteome</keyword>
<organism evidence="2 3">
    <name type="scientific">Hanamia caeni</name>
    <dbReference type="NCBI Taxonomy" id="2294116"/>
    <lineage>
        <taxon>Bacteria</taxon>
        <taxon>Pseudomonadati</taxon>
        <taxon>Bacteroidota</taxon>
        <taxon>Chitinophagia</taxon>
        <taxon>Chitinophagales</taxon>
        <taxon>Chitinophagaceae</taxon>
        <taxon>Hanamia</taxon>
    </lineage>
</organism>
<dbReference type="GO" id="GO:0016853">
    <property type="term" value="F:isomerase activity"/>
    <property type="evidence" value="ECO:0007669"/>
    <property type="project" value="UniProtKB-KW"/>
</dbReference>
<dbReference type="Gene3D" id="3.90.226.10">
    <property type="entry name" value="2-enoyl-CoA Hydratase, Chain A, domain 1"/>
    <property type="match status" value="1"/>
</dbReference>
<comment type="caution">
    <text evidence="2">The sequence shown here is derived from an EMBL/GenBank/DDBJ whole genome shotgun (WGS) entry which is preliminary data.</text>
</comment>
<name>A0A3M9NLN8_9BACT</name>
<dbReference type="EMBL" id="RJJR01000002">
    <property type="protein sequence ID" value="RNI38681.1"/>
    <property type="molecule type" value="Genomic_DNA"/>
</dbReference>
<dbReference type="Pfam" id="PF00378">
    <property type="entry name" value="ECH_1"/>
    <property type="match status" value="1"/>
</dbReference>
<reference evidence="2 3" key="1">
    <citation type="submission" date="2018-11" db="EMBL/GenBank/DDBJ databases">
        <title>Draft genome sequence of Ferruginibacter sp. BO-59.</title>
        <authorList>
            <person name="Im W.T."/>
        </authorList>
    </citation>
    <scope>NUCLEOTIDE SEQUENCE [LARGE SCALE GENOMIC DNA]</scope>
    <source>
        <strain evidence="2 3">BO-59</strain>
    </source>
</reference>
<dbReference type="Proteomes" id="UP000267223">
    <property type="component" value="Unassembled WGS sequence"/>
</dbReference>
<evidence type="ECO:0000313" key="3">
    <source>
        <dbReference type="Proteomes" id="UP000267223"/>
    </source>
</evidence>
<dbReference type="InterPro" id="IPR051683">
    <property type="entry name" value="Enoyl-CoA_Hydratase/Isomerase"/>
</dbReference>
<keyword evidence="2" id="KW-0413">Isomerase</keyword>
<protein>
    <submittedName>
        <fullName evidence="2">Enoyl-CoA hydratase/isomerase family protein</fullName>
    </submittedName>
</protein>
<accession>A0A3M9NLN8</accession>
<evidence type="ECO:0000313" key="2">
    <source>
        <dbReference type="EMBL" id="RNI38681.1"/>
    </source>
</evidence>
<dbReference type="InterPro" id="IPR001753">
    <property type="entry name" value="Enoyl-CoA_hydra/iso"/>
</dbReference>
<sequence>MTDALREGYVTSHTEHGITTIEFFHPQGNSLPGKLLSALGQEIHYAGTHDTKVVILRSGGNGAFCGGASFDELIAVKNEKEGMEFFLGFANVINAMRNCNKFIIGRIHGKCVGGGVGLAAAVDYAIAVKESEVRLSELSIGIGPFVVGPAIERKIGTSGFSQLSIDATLWRNADWAKHKGLFAEVHQSAQDMDEAVYRLAESLAHSNPEAIAEMKKMFWHGTENWDSLLKERAAISGRLILSDFTKNAIENFRRRIRK</sequence>
<dbReference type="AlphaFoldDB" id="A0A3M9NLN8"/>
<dbReference type="PANTHER" id="PTHR42964">
    <property type="entry name" value="ENOYL-COA HYDRATASE"/>
    <property type="match status" value="1"/>
</dbReference>
<dbReference type="SUPFAM" id="SSF52096">
    <property type="entry name" value="ClpP/crotonase"/>
    <property type="match status" value="1"/>
</dbReference>
<dbReference type="CDD" id="cd06558">
    <property type="entry name" value="crotonase-like"/>
    <property type="match status" value="1"/>
</dbReference>